<dbReference type="Proteomes" id="UP001172721">
    <property type="component" value="Unassembled WGS sequence"/>
</dbReference>
<dbReference type="PROSITE" id="PS01037">
    <property type="entry name" value="SBP_BACTERIAL_1"/>
    <property type="match status" value="1"/>
</dbReference>
<evidence type="ECO:0000256" key="1">
    <source>
        <dbReference type="ARBA" id="ARBA00008520"/>
    </source>
</evidence>
<dbReference type="Gene3D" id="3.40.190.10">
    <property type="entry name" value="Periplasmic binding protein-like II"/>
    <property type="match status" value="2"/>
</dbReference>
<name>A0ABT8HY13_9BACL</name>
<protein>
    <submittedName>
        <fullName evidence="4">Sugar ABC transporter substrate-binding protein</fullName>
    </submittedName>
</protein>
<dbReference type="Pfam" id="PF01547">
    <property type="entry name" value="SBP_bac_1"/>
    <property type="match status" value="1"/>
</dbReference>
<organism evidence="4 5">
    <name type="scientific">Fictibacillus fluitans</name>
    <dbReference type="NCBI Taxonomy" id="3058422"/>
    <lineage>
        <taxon>Bacteria</taxon>
        <taxon>Bacillati</taxon>
        <taxon>Bacillota</taxon>
        <taxon>Bacilli</taxon>
        <taxon>Bacillales</taxon>
        <taxon>Fictibacillaceae</taxon>
        <taxon>Fictibacillus</taxon>
    </lineage>
</organism>
<evidence type="ECO:0000256" key="2">
    <source>
        <dbReference type="ARBA" id="ARBA00022448"/>
    </source>
</evidence>
<dbReference type="PANTHER" id="PTHR30061:SF50">
    <property type="entry name" value="MALTOSE_MALTODEXTRIN-BINDING PERIPLASMIC PROTEIN"/>
    <property type="match status" value="1"/>
</dbReference>
<evidence type="ECO:0000313" key="5">
    <source>
        <dbReference type="Proteomes" id="UP001172721"/>
    </source>
</evidence>
<gene>
    <name evidence="4" type="ORF">QYB97_14220</name>
</gene>
<dbReference type="PANTHER" id="PTHR30061">
    <property type="entry name" value="MALTOSE-BINDING PERIPLASMIC PROTEIN"/>
    <property type="match status" value="1"/>
</dbReference>
<dbReference type="RefSeq" id="WP_301166667.1">
    <property type="nucleotide sequence ID" value="NZ_JAUHTR010000007.1"/>
</dbReference>
<comment type="caution">
    <text evidence="4">The sequence shown here is derived from an EMBL/GenBank/DDBJ whole genome shotgun (WGS) entry which is preliminary data.</text>
</comment>
<dbReference type="InterPro" id="IPR006061">
    <property type="entry name" value="SBP_1_CS"/>
</dbReference>
<comment type="similarity">
    <text evidence="1">Belongs to the bacterial solute-binding protein 1 family.</text>
</comment>
<dbReference type="SUPFAM" id="SSF53850">
    <property type="entry name" value="Periplasmic binding protein-like II"/>
    <property type="match status" value="1"/>
</dbReference>
<keyword evidence="3" id="KW-0732">Signal</keyword>
<dbReference type="EMBL" id="JAUHTR010000007">
    <property type="protein sequence ID" value="MDN4525636.1"/>
    <property type="molecule type" value="Genomic_DNA"/>
</dbReference>
<evidence type="ECO:0000313" key="4">
    <source>
        <dbReference type="EMBL" id="MDN4525636.1"/>
    </source>
</evidence>
<accession>A0ABT8HY13</accession>
<reference evidence="4" key="1">
    <citation type="submission" date="2023-07" db="EMBL/GenBank/DDBJ databases">
        <title>Fictibacillus sp. isolated from freshwater pond.</title>
        <authorList>
            <person name="Kirdat K."/>
            <person name="Bhat A."/>
            <person name="Mourya A."/>
            <person name="Yadav A."/>
        </authorList>
    </citation>
    <scope>NUCLEOTIDE SEQUENCE</scope>
    <source>
        <strain evidence="4">NE201</strain>
    </source>
</reference>
<dbReference type="InterPro" id="IPR006059">
    <property type="entry name" value="SBP"/>
</dbReference>
<dbReference type="CDD" id="cd13585">
    <property type="entry name" value="PBP2_TMBP_like"/>
    <property type="match status" value="1"/>
</dbReference>
<keyword evidence="2" id="KW-0813">Transport</keyword>
<keyword evidence="5" id="KW-1185">Reference proteome</keyword>
<evidence type="ECO:0000256" key="3">
    <source>
        <dbReference type="ARBA" id="ARBA00022729"/>
    </source>
</evidence>
<proteinExistence type="inferred from homology"/>
<sequence>MKKTAISLSLMLIISIAVWAYWVQKAPVSLHNNKEKPDPSEQVQLTFWRNNGNIAENNAYEKLIASFEDKNPKIKINMKTIPYSNYEIRLRTELANGKSPDIMAIDSPTLALYANNGSLMPIDSLMKKEGNIQDIPKSTLKGLSYEGKLYLAPVAESSIALFYNKQIFKKAGIPFPSGNPNKPMTWDEVITIAKQINNPDKGIIGLDPDQGFGIGEAPAYFKTPFLWQFGASVLSPDSSTANGYLDSKEAKRALKIYQDIYFKYKVASIEVPPRAFEEGKLGMTVLGSWTLKEFAQNANFTADKDFGVAPLPKGTHQATPNGGWALGISSTSTYPKEAWMFIKYVSGYEGMKKYVTITGDLPARFSVAKNIPELNKYPLNILMEQTLYHSRNRPVTPAYSIVSHTIRTLFEDVGLEGKDIDASAEKAVEKINAGIREMQTP</sequence>